<dbReference type="PANTHER" id="PTHR42877:SF12">
    <property type="entry name" value="MONOOXYGENASE"/>
    <property type="match status" value="1"/>
</dbReference>
<dbReference type="EMBL" id="JAJTJA010000005">
    <property type="protein sequence ID" value="KAH8698942.1"/>
    <property type="molecule type" value="Genomic_DNA"/>
</dbReference>
<dbReference type="GeneID" id="70243354"/>
<dbReference type="InterPro" id="IPR051209">
    <property type="entry name" value="FAD-bind_Monooxygenase_sf"/>
</dbReference>
<dbReference type="Proteomes" id="UP001201262">
    <property type="component" value="Unassembled WGS sequence"/>
</dbReference>
<accession>A0AAD4KTI2</accession>
<reference evidence="5" key="1">
    <citation type="submission" date="2021-12" db="EMBL/GenBank/DDBJ databases">
        <title>Convergent genome expansion in fungi linked to evolution of root-endophyte symbiosis.</title>
        <authorList>
            <consortium name="DOE Joint Genome Institute"/>
            <person name="Ke Y.-H."/>
            <person name="Bonito G."/>
            <person name="Liao H.-L."/>
            <person name="Looney B."/>
            <person name="Rojas-Flechas A."/>
            <person name="Nash J."/>
            <person name="Hameed K."/>
            <person name="Schadt C."/>
            <person name="Martin F."/>
            <person name="Crous P.W."/>
            <person name="Miettinen O."/>
            <person name="Magnuson J.K."/>
            <person name="Labbe J."/>
            <person name="Jacobson D."/>
            <person name="Doktycz M.J."/>
            <person name="Veneault-Fourrey C."/>
            <person name="Kuo A."/>
            <person name="Mondo S."/>
            <person name="Calhoun S."/>
            <person name="Riley R."/>
            <person name="Ohm R."/>
            <person name="LaButti K."/>
            <person name="Andreopoulos B."/>
            <person name="Pangilinan J."/>
            <person name="Nolan M."/>
            <person name="Tritt A."/>
            <person name="Clum A."/>
            <person name="Lipzen A."/>
            <person name="Daum C."/>
            <person name="Barry K."/>
            <person name="Grigoriev I.V."/>
            <person name="Vilgalys R."/>
        </authorList>
    </citation>
    <scope>NUCLEOTIDE SEQUENCE</scope>
    <source>
        <strain evidence="5">PMI_201</strain>
    </source>
</reference>
<evidence type="ECO:0000313" key="5">
    <source>
        <dbReference type="EMBL" id="KAH8698942.1"/>
    </source>
</evidence>
<evidence type="ECO:0000256" key="1">
    <source>
        <dbReference type="ARBA" id="ARBA00001974"/>
    </source>
</evidence>
<dbReference type="GO" id="GO:0004497">
    <property type="term" value="F:monooxygenase activity"/>
    <property type="evidence" value="ECO:0007669"/>
    <property type="project" value="UniProtKB-KW"/>
</dbReference>
<keyword evidence="5" id="KW-0560">Oxidoreductase</keyword>
<dbReference type="AlphaFoldDB" id="A0AAD4KTI2"/>
<organism evidence="5 6">
    <name type="scientific">Talaromyces proteolyticus</name>
    <dbReference type="NCBI Taxonomy" id="1131652"/>
    <lineage>
        <taxon>Eukaryota</taxon>
        <taxon>Fungi</taxon>
        <taxon>Dikarya</taxon>
        <taxon>Ascomycota</taxon>
        <taxon>Pezizomycotina</taxon>
        <taxon>Eurotiomycetes</taxon>
        <taxon>Eurotiomycetidae</taxon>
        <taxon>Eurotiales</taxon>
        <taxon>Trichocomaceae</taxon>
        <taxon>Talaromyces</taxon>
        <taxon>Talaromyces sect. Bacilispori</taxon>
    </lineage>
</organism>
<dbReference type="InterPro" id="IPR036188">
    <property type="entry name" value="FAD/NAD-bd_sf"/>
</dbReference>
<evidence type="ECO:0000256" key="4">
    <source>
        <dbReference type="ARBA" id="ARBA00022827"/>
    </source>
</evidence>
<dbReference type="RefSeq" id="XP_046073406.1">
    <property type="nucleotide sequence ID" value="XM_046213067.1"/>
</dbReference>
<keyword evidence="4" id="KW-0274">FAD</keyword>
<dbReference type="PANTHER" id="PTHR42877">
    <property type="entry name" value="L-ORNITHINE N(5)-MONOOXYGENASE-RELATED"/>
    <property type="match status" value="1"/>
</dbReference>
<proteinExistence type="inferred from homology"/>
<evidence type="ECO:0000256" key="3">
    <source>
        <dbReference type="ARBA" id="ARBA00022630"/>
    </source>
</evidence>
<protein>
    <submittedName>
        <fullName evidence="5">Monooxygenase</fullName>
    </submittedName>
</protein>
<comment type="caution">
    <text evidence="5">The sequence shown here is derived from an EMBL/GenBank/DDBJ whole genome shotgun (WGS) entry which is preliminary data.</text>
</comment>
<evidence type="ECO:0000256" key="2">
    <source>
        <dbReference type="ARBA" id="ARBA00010139"/>
    </source>
</evidence>
<keyword evidence="3" id="KW-0285">Flavoprotein</keyword>
<dbReference type="SUPFAM" id="SSF51905">
    <property type="entry name" value="FAD/NAD(P)-binding domain"/>
    <property type="match status" value="2"/>
</dbReference>
<dbReference type="Pfam" id="PF13450">
    <property type="entry name" value="NAD_binding_8"/>
    <property type="match status" value="1"/>
</dbReference>
<sequence>MGSLDNATPLGHVEFASDGDYSIPDVPMGTARHLKIICIGAGASGLNLAFQVREHMRSVDFVIYEKNKDVGGTWYENRYPGCACDIPAHNYQFSWAENPNWSQFYATSSEICEYLKATSHKYDLRQYIRLQHQVLDCTWEEESGLWNLNIKDEISGQVFSETCHFLINGGGYLNHWKWPSIQGIDTFEGDLVHTANWGEDIDLRGKKVGVIGNGSSGMQVLAAIHPEVEFLVSFSRSPTWVTPNFAGEFAGPDGANFDYSEEKKRELSEDPKKFLEYRKALEKAMTGNFKINLKDSETQKQTQALLKEYMIGVLKEDKLVKHLVPEFGVGCRRPTPGLGYLETLTKPNVRLVTDMISEIVPQGIKVRTGEIIKLDVIVCATGFDYSWIPRFPVTGRNNVTLRALWKNRPTAYFGLAVRDMPNYFVFLGPGSPLSHGSALPTIEAVTKYMLRIIWKAQTESYKSVVPSTEAVTEFIHHNDTFHQKTIWGTKCRSWLKGGKEDGKVLTHPGSRIQNIHCLLNPRYEDWVWTPLAKNRFAFMGNGMTVLEEEGRDVTWYMNDPNIGYEGIFY</sequence>
<comment type="similarity">
    <text evidence="2">Belongs to the FAD-binding monooxygenase family.</text>
</comment>
<evidence type="ECO:0000313" key="6">
    <source>
        <dbReference type="Proteomes" id="UP001201262"/>
    </source>
</evidence>
<dbReference type="Gene3D" id="3.50.50.60">
    <property type="entry name" value="FAD/NAD(P)-binding domain"/>
    <property type="match status" value="2"/>
</dbReference>
<keyword evidence="6" id="KW-1185">Reference proteome</keyword>
<gene>
    <name evidence="5" type="ORF">BGW36DRAFT_340264</name>
</gene>
<name>A0AAD4KTI2_9EURO</name>
<keyword evidence="5" id="KW-0503">Monooxygenase</keyword>
<comment type="cofactor">
    <cofactor evidence="1">
        <name>FAD</name>
        <dbReference type="ChEBI" id="CHEBI:57692"/>
    </cofactor>
</comment>